<name>A0A8T0KMD3_PHAAN</name>
<feature type="region of interest" description="Disordered" evidence="8">
    <location>
        <begin position="113"/>
        <end position="142"/>
    </location>
</feature>
<dbReference type="GO" id="GO:0005788">
    <property type="term" value="C:endoplasmic reticulum lumen"/>
    <property type="evidence" value="ECO:0007669"/>
    <property type="project" value="UniProtKB-SubCell"/>
</dbReference>
<sequence>MKSEVRVRVFPKFSGEEFDNFTALAEKLRADYDFGHTLNAKHLPRGKSSVAGPVIRLFKPFDELFVDSKDFQVDTLEKFVEESSIPVVTIFNNDPNNHPFVVKFFNSPNAKEHARIDGKKKQRRRKKWKQLAGRDKRNVPTF</sequence>
<dbReference type="EC" id="5.3.4.1" evidence="4"/>
<gene>
    <name evidence="9" type="ORF">HKW66_Vig0197570</name>
</gene>
<evidence type="ECO:0000256" key="2">
    <source>
        <dbReference type="ARBA" id="ARBA00004319"/>
    </source>
</evidence>
<evidence type="ECO:0000313" key="9">
    <source>
        <dbReference type="EMBL" id="KAG2401207.1"/>
    </source>
</evidence>
<comment type="similarity">
    <text evidence="3">Belongs to the protein disulfide isomerase family.</text>
</comment>
<dbReference type="SUPFAM" id="SSF52833">
    <property type="entry name" value="Thioredoxin-like"/>
    <property type="match status" value="1"/>
</dbReference>
<keyword evidence="6" id="KW-0413">Isomerase</keyword>
<dbReference type="GO" id="GO:0003756">
    <property type="term" value="F:protein disulfide isomerase activity"/>
    <property type="evidence" value="ECO:0007669"/>
    <property type="project" value="UniProtKB-EC"/>
</dbReference>
<keyword evidence="5" id="KW-0256">Endoplasmic reticulum</keyword>
<dbReference type="InterPro" id="IPR036249">
    <property type="entry name" value="Thioredoxin-like_sf"/>
</dbReference>
<comment type="catalytic activity">
    <reaction evidence="1">
        <text>Catalyzes the rearrangement of -S-S- bonds in proteins.</text>
        <dbReference type="EC" id="5.3.4.1"/>
    </reaction>
</comment>
<accession>A0A8T0KMD3</accession>
<dbReference type="Proteomes" id="UP000743370">
    <property type="component" value="Unassembled WGS sequence"/>
</dbReference>
<feature type="compositionally biased region" description="Basic residues" evidence="8">
    <location>
        <begin position="120"/>
        <end position="129"/>
    </location>
</feature>
<evidence type="ECO:0000256" key="1">
    <source>
        <dbReference type="ARBA" id="ARBA00001182"/>
    </source>
</evidence>
<keyword evidence="7" id="KW-0676">Redox-active center</keyword>
<dbReference type="CDD" id="cd02981">
    <property type="entry name" value="PDI_b_family"/>
    <property type="match status" value="1"/>
</dbReference>
<dbReference type="Pfam" id="PF13848">
    <property type="entry name" value="Thioredoxin_6"/>
    <property type="match status" value="1"/>
</dbReference>
<evidence type="ECO:0000256" key="5">
    <source>
        <dbReference type="ARBA" id="ARBA00022824"/>
    </source>
</evidence>
<protein>
    <recommendedName>
        <fullName evidence="4">protein disulfide-isomerase</fullName>
        <ecNumber evidence="4">5.3.4.1</ecNumber>
    </recommendedName>
</protein>
<dbReference type="EMBL" id="JABFOF010000003">
    <property type="protein sequence ID" value="KAG2401207.1"/>
    <property type="molecule type" value="Genomic_DNA"/>
</dbReference>
<organism evidence="9 10">
    <name type="scientific">Phaseolus angularis</name>
    <name type="common">Azuki bean</name>
    <name type="synonym">Vigna angularis</name>
    <dbReference type="NCBI Taxonomy" id="3914"/>
    <lineage>
        <taxon>Eukaryota</taxon>
        <taxon>Viridiplantae</taxon>
        <taxon>Streptophyta</taxon>
        <taxon>Embryophyta</taxon>
        <taxon>Tracheophyta</taxon>
        <taxon>Spermatophyta</taxon>
        <taxon>Magnoliopsida</taxon>
        <taxon>eudicotyledons</taxon>
        <taxon>Gunneridae</taxon>
        <taxon>Pentapetalae</taxon>
        <taxon>rosids</taxon>
        <taxon>fabids</taxon>
        <taxon>Fabales</taxon>
        <taxon>Fabaceae</taxon>
        <taxon>Papilionoideae</taxon>
        <taxon>50 kb inversion clade</taxon>
        <taxon>NPAAA clade</taxon>
        <taxon>indigoferoid/millettioid clade</taxon>
        <taxon>Phaseoleae</taxon>
        <taxon>Vigna</taxon>
    </lineage>
</organism>
<dbReference type="PANTHER" id="PTHR18929:SF132">
    <property type="entry name" value="PROTEIN DISULFIDE-ISOMERASE A3"/>
    <property type="match status" value="1"/>
</dbReference>
<evidence type="ECO:0000256" key="8">
    <source>
        <dbReference type="SAM" id="MobiDB-lite"/>
    </source>
</evidence>
<dbReference type="AlphaFoldDB" id="A0A8T0KMD3"/>
<reference evidence="9 10" key="1">
    <citation type="submission" date="2020-05" db="EMBL/GenBank/DDBJ databases">
        <title>Vigna angularis (adzuki bean) Var. LongXiaoDou No. 4 denovo assembly.</title>
        <authorList>
            <person name="Xiang H."/>
        </authorList>
    </citation>
    <scope>NUCLEOTIDE SEQUENCE [LARGE SCALE GENOMIC DNA]</scope>
    <source>
        <tissue evidence="9">Leaf</tissue>
    </source>
</reference>
<evidence type="ECO:0000256" key="4">
    <source>
        <dbReference type="ARBA" id="ARBA00012723"/>
    </source>
</evidence>
<evidence type="ECO:0000256" key="7">
    <source>
        <dbReference type="ARBA" id="ARBA00023284"/>
    </source>
</evidence>
<comment type="caution">
    <text evidence="9">The sequence shown here is derived from an EMBL/GenBank/DDBJ whole genome shotgun (WGS) entry which is preliminary data.</text>
</comment>
<evidence type="ECO:0000313" key="10">
    <source>
        <dbReference type="Proteomes" id="UP000743370"/>
    </source>
</evidence>
<dbReference type="GO" id="GO:0034976">
    <property type="term" value="P:response to endoplasmic reticulum stress"/>
    <property type="evidence" value="ECO:0007669"/>
    <property type="project" value="TreeGrafter"/>
</dbReference>
<evidence type="ECO:0000256" key="6">
    <source>
        <dbReference type="ARBA" id="ARBA00023235"/>
    </source>
</evidence>
<dbReference type="PANTHER" id="PTHR18929">
    <property type="entry name" value="PROTEIN DISULFIDE ISOMERASE"/>
    <property type="match status" value="1"/>
</dbReference>
<comment type="subcellular location">
    <subcellularLocation>
        <location evidence="2">Endoplasmic reticulum lumen</location>
    </subcellularLocation>
</comment>
<evidence type="ECO:0000256" key="3">
    <source>
        <dbReference type="ARBA" id="ARBA00006347"/>
    </source>
</evidence>
<dbReference type="GO" id="GO:0006457">
    <property type="term" value="P:protein folding"/>
    <property type="evidence" value="ECO:0007669"/>
    <property type="project" value="TreeGrafter"/>
</dbReference>
<proteinExistence type="inferred from homology"/>
<dbReference type="Gene3D" id="3.40.30.10">
    <property type="entry name" value="Glutaredoxin"/>
    <property type="match status" value="1"/>
</dbReference>
<feature type="compositionally biased region" description="Basic and acidic residues" evidence="8">
    <location>
        <begin position="132"/>
        <end position="142"/>
    </location>
</feature>